<comment type="similarity">
    <text evidence="2 6">Belongs to the ABC-3 integral membrane protein family.</text>
</comment>
<reference evidence="8" key="2">
    <citation type="journal article" date="2021" name="Microbiome">
        <title>Successional dynamics and alternative stable states in a saline activated sludge microbial community over 9 years.</title>
        <authorList>
            <person name="Wang Y."/>
            <person name="Ye J."/>
            <person name="Ju F."/>
            <person name="Liu L."/>
            <person name="Boyd J.A."/>
            <person name="Deng Y."/>
            <person name="Parks D.H."/>
            <person name="Jiang X."/>
            <person name="Yin X."/>
            <person name="Woodcroft B.J."/>
            <person name="Tyson G.W."/>
            <person name="Hugenholtz P."/>
            <person name="Polz M.F."/>
            <person name="Zhang T."/>
        </authorList>
    </citation>
    <scope>NUCLEOTIDE SEQUENCE</scope>
    <source>
        <strain evidence="8">HKST-UBA02</strain>
    </source>
</reference>
<evidence type="ECO:0000256" key="2">
    <source>
        <dbReference type="ARBA" id="ARBA00008034"/>
    </source>
</evidence>
<accession>A0A955RWZ0</accession>
<organism evidence="8 9">
    <name type="scientific">candidate division WWE3 bacterium</name>
    <dbReference type="NCBI Taxonomy" id="2053526"/>
    <lineage>
        <taxon>Bacteria</taxon>
        <taxon>Katanobacteria</taxon>
    </lineage>
</organism>
<dbReference type="GO" id="GO:0043190">
    <property type="term" value="C:ATP-binding cassette (ABC) transporter complex"/>
    <property type="evidence" value="ECO:0007669"/>
    <property type="project" value="InterPro"/>
</dbReference>
<dbReference type="InterPro" id="IPR001626">
    <property type="entry name" value="ABC_TroCD"/>
</dbReference>
<feature type="transmembrane region" description="Helical" evidence="7">
    <location>
        <begin position="65"/>
        <end position="81"/>
    </location>
</feature>
<evidence type="ECO:0000256" key="6">
    <source>
        <dbReference type="RuleBase" id="RU003943"/>
    </source>
</evidence>
<keyword evidence="3 6" id="KW-0812">Transmembrane</keyword>
<evidence type="ECO:0000313" key="8">
    <source>
        <dbReference type="EMBL" id="MCA9397543.1"/>
    </source>
</evidence>
<dbReference type="GO" id="GO:0010043">
    <property type="term" value="P:response to zinc ion"/>
    <property type="evidence" value="ECO:0007669"/>
    <property type="project" value="TreeGrafter"/>
</dbReference>
<dbReference type="EMBL" id="JAGQKY010000062">
    <property type="protein sequence ID" value="MCA9397543.1"/>
    <property type="molecule type" value="Genomic_DNA"/>
</dbReference>
<sequence>MNLFDLLSYPFIQRAIIGGLLVGVLTSWVGILAVLKRSSMVGDTVAHASLAGVAIGLLIDVNPVLTAAGFAIIISLLLPSLKKHSKLPIDSLLGFILPFSMAIGVILLSFLPGYQPELISFLFGSILSITWADVTIISVLVLVTTVVMMVVNQRL</sequence>
<keyword evidence="4 7" id="KW-1133">Transmembrane helix</keyword>
<dbReference type="Proteomes" id="UP000699691">
    <property type="component" value="Unassembled WGS sequence"/>
</dbReference>
<comment type="caution">
    <text evidence="8">The sequence shown here is derived from an EMBL/GenBank/DDBJ whole genome shotgun (WGS) entry which is preliminary data.</text>
</comment>
<evidence type="ECO:0000313" key="9">
    <source>
        <dbReference type="Proteomes" id="UP000699691"/>
    </source>
</evidence>
<comment type="subcellular location">
    <subcellularLocation>
        <location evidence="6">Cell membrane</location>
        <topology evidence="6">Multi-pass membrane protein</topology>
    </subcellularLocation>
    <subcellularLocation>
        <location evidence="1">Membrane</location>
        <topology evidence="1">Multi-pass membrane protein</topology>
    </subcellularLocation>
</comment>
<dbReference type="PANTHER" id="PTHR30477:SF0">
    <property type="entry name" value="METAL TRANSPORT SYSTEM MEMBRANE PROTEIN TM_0125-RELATED"/>
    <property type="match status" value="1"/>
</dbReference>
<feature type="transmembrane region" description="Helical" evidence="7">
    <location>
        <begin position="93"/>
        <end position="112"/>
    </location>
</feature>
<dbReference type="GO" id="GO:0055085">
    <property type="term" value="P:transmembrane transport"/>
    <property type="evidence" value="ECO:0007669"/>
    <property type="project" value="InterPro"/>
</dbReference>
<dbReference type="PANTHER" id="PTHR30477">
    <property type="entry name" value="ABC-TRANSPORTER METAL-BINDING PROTEIN"/>
    <property type="match status" value="1"/>
</dbReference>
<evidence type="ECO:0000256" key="7">
    <source>
        <dbReference type="SAM" id="Phobius"/>
    </source>
</evidence>
<proteinExistence type="inferred from homology"/>
<evidence type="ECO:0000256" key="5">
    <source>
        <dbReference type="ARBA" id="ARBA00023136"/>
    </source>
</evidence>
<feature type="transmembrane region" description="Helical" evidence="7">
    <location>
        <begin position="12"/>
        <end position="34"/>
    </location>
</feature>
<dbReference type="AlphaFoldDB" id="A0A955RWZ0"/>
<gene>
    <name evidence="8" type="ORF">KC573_01830</name>
</gene>
<dbReference type="Pfam" id="PF00950">
    <property type="entry name" value="ABC-3"/>
    <property type="match status" value="1"/>
</dbReference>
<feature type="non-terminal residue" evidence="8">
    <location>
        <position position="155"/>
    </location>
</feature>
<protein>
    <submittedName>
        <fullName evidence="8">Metal ABC transporter permease</fullName>
    </submittedName>
</protein>
<name>A0A955RWZ0_UNCKA</name>
<evidence type="ECO:0000256" key="1">
    <source>
        <dbReference type="ARBA" id="ARBA00004141"/>
    </source>
</evidence>
<dbReference type="InterPro" id="IPR037294">
    <property type="entry name" value="ABC_BtuC-like"/>
</dbReference>
<keyword evidence="5 7" id="KW-0472">Membrane</keyword>
<keyword evidence="6" id="KW-0813">Transport</keyword>
<feature type="transmembrane region" description="Helical" evidence="7">
    <location>
        <begin position="118"/>
        <end position="151"/>
    </location>
</feature>
<reference evidence="8" key="1">
    <citation type="submission" date="2020-04" db="EMBL/GenBank/DDBJ databases">
        <authorList>
            <person name="Zhang T."/>
        </authorList>
    </citation>
    <scope>NUCLEOTIDE SEQUENCE</scope>
    <source>
        <strain evidence="8">HKST-UBA02</strain>
    </source>
</reference>
<evidence type="ECO:0000256" key="3">
    <source>
        <dbReference type="ARBA" id="ARBA00022692"/>
    </source>
</evidence>
<evidence type="ECO:0000256" key="4">
    <source>
        <dbReference type="ARBA" id="ARBA00022989"/>
    </source>
</evidence>
<dbReference type="SUPFAM" id="SSF81345">
    <property type="entry name" value="ABC transporter involved in vitamin B12 uptake, BtuC"/>
    <property type="match status" value="1"/>
</dbReference>